<dbReference type="NCBIfam" id="TIGR00229">
    <property type="entry name" value="sensory_box"/>
    <property type="match status" value="2"/>
</dbReference>
<evidence type="ECO:0000259" key="8">
    <source>
        <dbReference type="PROSITE" id="PS50112"/>
    </source>
</evidence>
<evidence type="ECO:0000256" key="3">
    <source>
        <dbReference type="ARBA" id="ARBA00022553"/>
    </source>
</evidence>
<dbReference type="InterPro" id="IPR036890">
    <property type="entry name" value="HATPase_C_sf"/>
</dbReference>
<evidence type="ECO:0000256" key="2">
    <source>
        <dbReference type="ARBA" id="ARBA00012438"/>
    </source>
</evidence>
<evidence type="ECO:0000313" key="10">
    <source>
        <dbReference type="EMBL" id="GGK35194.1"/>
    </source>
</evidence>
<evidence type="ECO:0000259" key="9">
    <source>
        <dbReference type="PROSITE" id="PS50113"/>
    </source>
</evidence>
<dbReference type="Gene3D" id="3.30.565.10">
    <property type="entry name" value="Histidine kinase-like ATPase, C-terminal domain"/>
    <property type="match status" value="1"/>
</dbReference>
<evidence type="ECO:0000256" key="1">
    <source>
        <dbReference type="ARBA" id="ARBA00000085"/>
    </source>
</evidence>
<dbReference type="InterPro" id="IPR000014">
    <property type="entry name" value="PAS"/>
</dbReference>
<dbReference type="Gene3D" id="1.10.287.130">
    <property type="match status" value="1"/>
</dbReference>
<dbReference type="InterPro" id="IPR004358">
    <property type="entry name" value="Sig_transdc_His_kin-like_C"/>
</dbReference>
<dbReference type="SUPFAM" id="SSF55874">
    <property type="entry name" value="ATPase domain of HSP90 chaperone/DNA topoisomerase II/histidine kinase"/>
    <property type="match status" value="1"/>
</dbReference>
<dbReference type="SMART" id="SM00091">
    <property type="entry name" value="PAS"/>
    <property type="match status" value="2"/>
</dbReference>
<keyword evidence="6" id="KW-0175">Coiled coil</keyword>
<dbReference type="Pfam" id="PF02518">
    <property type="entry name" value="HATPase_c"/>
    <property type="match status" value="1"/>
</dbReference>
<dbReference type="SUPFAM" id="SSF55781">
    <property type="entry name" value="GAF domain-like"/>
    <property type="match status" value="1"/>
</dbReference>
<dbReference type="EMBL" id="BMPP01000014">
    <property type="protein sequence ID" value="GGK35194.1"/>
    <property type="molecule type" value="Genomic_DNA"/>
</dbReference>
<dbReference type="PROSITE" id="PS50109">
    <property type="entry name" value="HIS_KIN"/>
    <property type="match status" value="1"/>
</dbReference>
<dbReference type="Gene3D" id="3.30.450.20">
    <property type="entry name" value="PAS domain"/>
    <property type="match status" value="2"/>
</dbReference>
<dbReference type="SMART" id="SM00065">
    <property type="entry name" value="GAF"/>
    <property type="match status" value="1"/>
</dbReference>
<dbReference type="EC" id="2.7.13.3" evidence="2"/>
<feature type="coiled-coil region" evidence="6">
    <location>
        <begin position="423"/>
        <end position="454"/>
    </location>
</feature>
<organism evidence="10 11">
    <name type="scientific">Deinococcus malanensis</name>
    <dbReference type="NCBI Taxonomy" id="1706855"/>
    <lineage>
        <taxon>Bacteria</taxon>
        <taxon>Thermotogati</taxon>
        <taxon>Deinococcota</taxon>
        <taxon>Deinococci</taxon>
        <taxon>Deinococcales</taxon>
        <taxon>Deinococcaceae</taxon>
        <taxon>Deinococcus</taxon>
    </lineage>
</organism>
<dbReference type="PRINTS" id="PR00344">
    <property type="entry name" value="BCTRLSENSOR"/>
</dbReference>
<comment type="caution">
    <text evidence="10">The sequence shown here is derived from an EMBL/GenBank/DDBJ whole genome shotgun (WGS) entry which is preliminary data.</text>
</comment>
<dbReference type="InterPro" id="IPR003661">
    <property type="entry name" value="HisK_dim/P_dom"/>
</dbReference>
<dbReference type="SUPFAM" id="SSF55785">
    <property type="entry name" value="PYP-like sensor domain (PAS domain)"/>
    <property type="match status" value="2"/>
</dbReference>
<evidence type="ECO:0000259" key="7">
    <source>
        <dbReference type="PROSITE" id="PS50109"/>
    </source>
</evidence>
<keyword evidence="3" id="KW-0597">Phosphoprotein</keyword>
<evidence type="ECO:0000256" key="4">
    <source>
        <dbReference type="ARBA" id="ARBA00022679"/>
    </source>
</evidence>
<dbReference type="PROSITE" id="PS50112">
    <property type="entry name" value="PAS"/>
    <property type="match status" value="2"/>
</dbReference>
<dbReference type="InterPro" id="IPR035965">
    <property type="entry name" value="PAS-like_dom_sf"/>
</dbReference>
<dbReference type="CDD" id="cd00130">
    <property type="entry name" value="PAS"/>
    <property type="match status" value="2"/>
</dbReference>
<dbReference type="SUPFAM" id="SSF47384">
    <property type="entry name" value="Homodimeric domain of signal transducing histidine kinase"/>
    <property type="match status" value="1"/>
</dbReference>
<keyword evidence="11" id="KW-1185">Reference proteome</keyword>
<dbReference type="CDD" id="cd00082">
    <property type="entry name" value="HisKA"/>
    <property type="match status" value="1"/>
</dbReference>
<dbReference type="Proteomes" id="UP000647587">
    <property type="component" value="Unassembled WGS sequence"/>
</dbReference>
<dbReference type="InterPro" id="IPR052162">
    <property type="entry name" value="Sensor_kinase/Photoreceptor"/>
</dbReference>
<dbReference type="Pfam" id="PF13185">
    <property type="entry name" value="GAF_2"/>
    <property type="match status" value="1"/>
</dbReference>
<evidence type="ECO:0000256" key="6">
    <source>
        <dbReference type="SAM" id="Coils"/>
    </source>
</evidence>
<dbReference type="Gene3D" id="3.30.450.40">
    <property type="match status" value="1"/>
</dbReference>
<dbReference type="InterPro" id="IPR005467">
    <property type="entry name" value="His_kinase_dom"/>
</dbReference>
<dbReference type="SMART" id="SM00388">
    <property type="entry name" value="HisKA"/>
    <property type="match status" value="1"/>
</dbReference>
<dbReference type="InterPro" id="IPR029016">
    <property type="entry name" value="GAF-like_dom_sf"/>
</dbReference>
<name>A0ABQ2F2T6_9DEIO</name>
<keyword evidence="5" id="KW-0418">Kinase</keyword>
<protein>
    <recommendedName>
        <fullName evidence="2">histidine kinase</fullName>
        <ecNumber evidence="2">2.7.13.3</ecNumber>
    </recommendedName>
</protein>
<dbReference type="SMART" id="SM00387">
    <property type="entry name" value="HATPase_c"/>
    <property type="match status" value="1"/>
</dbReference>
<comment type="catalytic activity">
    <reaction evidence="1">
        <text>ATP + protein L-histidine = ADP + protein N-phospho-L-histidine.</text>
        <dbReference type="EC" id="2.7.13.3"/>
    </reaction>
</comment>
<dbReference type="InterPro" id="IPR001610">
    <property type="entry name" value="PAC"/>
</dbReference>
<accession>A0ABQ2F2T6</accession>
<feature type="domain" description="PAS" evidence="8">
    <location>
        <begin position="180"/>
        <end position="256"/>
    </location>
</feature>
<dbReference type="InterPro" id="IPR000700">
    <property type="entry name" value="PAS-assoc_C"/>
</dbReference>
<dbReference type="Pfam" id="PF08447">
    <property type="entry name" value="PAS_3"/>
    <property type="match status" value="2"/>
</dbReference>
<feature type="domain" description="PAC" evidence="9">
    <location>
        <begin position="253"/>
        <end position="305"/>
    </location>
</feature>
<feature type="domain" description="PAS" evidence="8">
    <location>
        <begin position="306"/>
        <end position="376"/>
    </location>
</feature>
<dbReference type="InterPro" id="IPR013655">
    <property type="entry name" value="PAS_fold_3"/>
</dbReference>
<dbReference type="InterPro" id="IPR003594">
    <property type="entry name" value="HATPase_dom"/>
</dbReference>
<reference evidence="11" key="1">
    <citation type="journal article" date="2019" name="Int. J. Syst. Evol. Microbiol.">
        <title>The Global Catalogue of Microorganisms (GCM) 10K type strain sequencing project: providing services to taxonomists for standard genome sequencing and annotation.</title>
        <authorList>
            <consortium name="The Broad Institute Genomics Platform"/>
            <consortium name="The Broad Institute Genome Sequencing Center for Infectious Disease"/>
            <person name="Wu L."/>
            <person name="Ma J."/>
        </authorList>
    </citation>
    <scope>NUCLEOTIDE SEQUENCE [LARGE SCALE GENOMIC DNA]</scope>
    <source>
        <strain evidence="11">JCM 30331</strain>
    </source>
</reference>
<dbReference type="InterPro" id="IPR036097">
    <property type="entry name" value="HisK_dim/P_sf"/>
</dbReference>
<sequence>MQGESHALQTLGRIQQTISAELDLEKVVQAVTDAGVELTGAQFGAFFYTLSNHQGEPMTLYTLSGAPIEAFAQYPLPRMTQIFGPTFRNERVVRSDDITQDPRYARNAPYHGMPAGHLPVRSYLAVPVVGSTGEVIGGFFFGHERAAIFTEQAEQLAVSLASQAAAAFQNAQLYRSARRSEHRFRSLVEATSQMVWTRAPSGEFRTPQADWQRFTGQTEQEHLGWGWLDAIHPDDREHIRQAWVQATDLQTLYQMENRVRRWDGQYRIMRARATPVRNEDGTVEEWVGVHEDITERREAEQQLRDREARYQALVEYAVVGVSRLTPSGVCIDINPAGAAFLGHPREALIGGHIEGFAHPDDQQATELALQNLLEGSANAVTLEKRYLRPDGSIVWSNSSVSAVRQDDGTVAYLVATLSDITARKEAEADLLRLNADLERRVEQRTAELQRSNAELEHFAAVASHDLKAPLRTITSFLQLLKRRYGGQLDEKADRYIALTVDAARGMDALIDDLLTYSRVGRQRTITTVDPEHVMARVADNLSASVEEKGARLRVGRLPQVQADATQVQQVLQNLVANALKFQPPGRTPEVEVSACSQDEWVQFEVEDNGIGIAPEHLETVFGVFQRVHGQSEYAGSGLGLAIVRKIVEEHGGRIWVTSVEGEGTSFHFTLPGGDPVIDGSPI</sequence>
<dbReference type="InterPro" id="IPR003018">
    <property type="entry name" value="GAF"/>
</dbReference>
<gene>
    <name evidence="10" type="ORF">GCM10008955_31380</name>
</gene>
<keyword evidence="4" id="KW-0808">Transferase</keyword>
<dbReference type="PROSITE" id="PS50113">
    <property type="entry name" value="PAC"/>
    <property type="match status" value="2"/>
</dbReference>
<dbReference type="PANTHER" id="PTHR43304">
    <property type="entry name" value="PHYTOCHROME-LIKE PROTEIN CPH1"/>
    <property type="match status" value="1"/>
</dbReference>
<evidence type="ECO:0000256" key="5">
    <source>
        <dbReference type="ARBA" id="ARBA00022777"/>
    </source>
</evidence>
<feature type="domain" description="Histidine kinase" evidence="7">
    <location>
        <begin position="461"/>
        <end position="674"/>
    </location>
</feature>
<feature type="domain" description="PAC" evidence="9">
    <location>
        <begin position="380"/>
        <end position="432"/>
    </location>
</feature>
<evidence type="ECO:0000313" key="11">
    <source>
        <dbReference type="Proteomes" id="UP000647587"/>
    </source>
</evidence>
<dbReference type="Pfam" id="PF00512">
    <property type="entry name" value="HisKA"/>
    <property type="match status" value="1"/>
</dbReference>
<proteinExistence type="predicted"/>
<dbReference type="PANTHER" id="PTHR43304:SF1">
    <property type="entry name" value="PAC DOMAIN-CONTAINING PROTEIN"/>
    <property type="match status" value="1"/>
</dbReference>
<dbReference type="SMART" id="SM00086">
    <property type="entry name" value="PAC"/>
    <property type="match status" value="2"/>
</dbReference>